<feature type="compositionally biased region" description="Low complexity" evidence="1">
    <location>
        <begin position="422"/>
        <end position="433"/>
    </location>
</feature>
<organism evidence="4 5">
    <name type="scientific">Microvirga tunisiensis</name>
    <dbReference type="NCBI Taxonomy" id="2108360"/>
    <lineage>
        <taxon>Bacteria</taxon>
        <taxon>Pseudomonadati</taxon>
        <taxon>Pseudomonadota</taxon>
        <taxon>Alphaproteobacteria</taxon>
        <taxon>Hyphomicrobiales</taxon>
        <taxon>Methylobacteriaceae</taxon>
        <taxon>Microvirga</taxon>
    </lineage>
</organism>
<feature type="domain" description="Transposase IS116/IS110/IS902 C-terminal" evidence="3">
    <location>
        <begin position="210"/>
        <end position="287"/>
    </location>
</feature>
<gene>
    <name evidence="4" type="ORF">FS320_36135</name>
</gene>
<dbReference type="Proteomes" id="UP000403266">
    <property type="component" value="Unassembled WGS sequence"/>
</dbReference>
<feature type="compositionally biased region" description="Basic and acidic residues" evidence="1">
    <location>
        <begin position="441"/>
        <end position="451"/>
    </location>
</feature>
<evidence type="ECO:0000259" key="3">
    <source>
        <dbReference type="Pfam" id="PF02371"/>
    </source>
</evidence>
<feature type="region of interest" description="Disordered" evidence="1">
    <location>
        <begin position="350"/>
        <end position="477"/>
    </location>
</feature>
<dbReference type="OrthoDB" id="8261795at2"/>
<dbReference type="InterPro" id="IPR003346">
    <property type="entry name" value="Transposase_20"/>
</dbReference>
<accession>A0A5N7MW54</accession>
<comment type="caution">
    <text evidence="4">The sequence shown here is derived from an EMBL/GenBank/DDBJ whole genome shotgun (WGS) entry which is preliminary data.</text>
</comment>
<reference evidence="4 5" key="1">
    <citation type="journal article" date="2019" name="Syst. Appl. Microbiol.">
        <title>Microvirga tunisiensis sp. nov., a root nodule symbiotic bacterium isolated from Lupinus micranthus and L. luteus grown in Northern Tunisia.</title>
        <authorList>
            <person name="Msaddak A."/>
            <person name="Rejili M."/>
            <person name="Duran D."/>
            <person name="Mars M."/>
            <person name="Palacios J.M."/>
            <person name="Ruiz-Argueso T."/>
            <person name="Rey L."/>
            <person name="Imperial J."/>
        </authorList>
    </citation>
    <scope>NUCLEOTIDE SEQUENCE [LARGE SCALE GENOMIC DNA]</scope>
    <source>
        <strain evidence="4 5">Lmie10</strain>
    </source>
</reference>
<evidence type="ECO:0000313" key="4">
    <source>
        <dbReference type="EMBL" id="MPR30324.1"/>
    </source>
</evidence>
<feature type="domain" description="Transposase IS110-like N-terminal" evidence="2">
    <location>
        <begin position="28"/>
        <end position="146"/>
    </location>
</feature>
<dbReference type="GO" id="GO:0004803">
    <property type="term" value="F:transposase activity"/>
    <property type="evidence" value="ECO:0007669"/>
    <property type="project" value="InterPro"/>
</dbReference>
<dbReference type="Pfam" id="PF01548">
    <property type="entry name" value="DEDD_Tnp_IS110"/>
    <property type="match status" value="1"/>
</dbReference>
<proteinExistence type="predicted"/>
<dbReference type="PANTHER" id="PTHR33055">
    <property type="entry name" value="TRANSPOSASE FOR INSERTION SEQUENCE ELEMENT IS1111A"/>
    <property type="match status" value="1"/>
</dbReference>
<sequence length="477" mass="52957">MRIIALDVHRSFAQMAILEKGVIRDAGKIDLERSRLLHFAKTLRPDDEVVLEATGNTSAIVRLLSPFVARVIIANPNQVRAIAWAKVKTDKIDARVLAKRHASGFLPEVWMPDEETETRRRITAERTQLVAQMTRLKNRIHAVLHAHLIPPYHGSLFSQRGRAWLEALPLAEDQRRVILRHAGELDRLGAELAELDKTLAQKALEHPQVRRLMTITGVNATVAMSVLAAIGDIKRFSSPQKLVSYFGLNPKVRQSGDKPAYHGRISKQGRAHARSMLVEAAWVISGVPGPLRAFFVRIRNKRGKSVAAVATARKLAVIVWHMLSKNEDYTWSRPALLQWKLRHLEAVQGRHGGPGVDRGLLDPALRDPHPARLRRGGGQCPRGQAGAGPQDGRLRRPMAPAPPCLWPAARQLPTQSRDCGTARVSAPARAPPGSRRRPHPAHAEGADRDEPAAPSRGQRHHRGHRPAHHPRHSGRRA</sequence>
<evidence type="ECO:0000313" key="5">
    <source>
        <dbReference type="Proteomes" id="UP000403266"/>
    </source>
</evidence>
<dbReference type="EMBL" id="VOSK01000345">
    <property type="protein sequence ID" value="MPR30324.1"/>
    <property type="molecule type" value="Genomic_DNA"/>
</dbReference>
<protein>
    <submittedName>
        <fullName evidence="4">IS110 family transposase</fullName>
    </submittedName>
</protein>
<dbReference type="AlphaFoldDB" id="A0A5N7MW54"/>
<evidence type="ECO:0000256" key="1">
    <source>
        <dbReference type="SAM" id="MobiDB-lite"/>
    </source>
</evidence>
<dbReference type="InterPro" id="IPR047650">
    <property type="entry name" value="Transpos_IS110"/>
</dbReference>
<dbReference type="NCBIfam" id="NF033542">
    <property type="entry name" value="transpos_IS110"/>
    <property type="match status" value="1"/>
</dbReference>
<feature type="compositionally biased region" description="Basic residues" evidence="1">
    <location>
        <begin position="457"/>
        <end position="477"/>
    </location>
</feature>
<keyword evidence="5" id="KW-1185">Reference proteome</keyword>
<dbReference type="PANTHER" id="PTHR33055:SF13">
    <property type="entry name" value="TRANSPOSASE"/>
    <property type="match status" value="1"/>
</dbReference>
<dbReference type="Pfam" id="PF02371">
    <property type="entry name" value="Transposase_20"/>
    <property type="match status" value="1"/>
</dbReference>
<dbReference type="GO" id="GO:0006313">
    <property type="term" value="P:DNA transposition"/>
    <property type="evidence" value="ECO:0007669"/>
    <property type="project" value="InterPro"/>
</dbReference>
<name>A0A5N7MW54_9HYPH</name>
<evidence type="ECO:0000259" key="2">
    <source>
        <dbReference type="Pfam" id="PF01548"/>
    </source>
</evidence>
<dbReference type="GO" id="GO:0003677">
    <property type="term" value="F:DNA binding"/>
    <property type="evidence" value="ECO:0007669"/>
    <property type="project" value="InterPro"/>
</dbReference>
<dbReference type="InterPro" id="IPR002525">
    <property type="entry name" value="Transp_IS110-like_N"/>
</dbReference>